<keyword evidence="2" id="KW-1015">Disulfide bond</keyword>
<organism evidence="6 7">
    <name type="scientific">Magnusiomyces paraingens</name>
    <dbReference type="NCBI Taxonomy" id="2606893"/>
    <lineage>
        <taxon>Eukaryota</taxon>
        <taxon>Fungi</taxon>
        <taxon>Dikarya</taxon>
        <taxon>Ascomycota</taxon>
        <taxon>Saccharomycotina</taxon>
        <taxon>Dipodascomycetes</taxon>
        <taxon>Dipodascales</taxon>
        <taxon>Dipodascaceae</taxon>
        <taxon>Magnusiomyces</taxon>
    </lineage>
</organism>
<dbReference type="InterPro" id="IPR013892">
    <property type="entry name" value="Cyt_c_biogenesis_Cmc1-like"/>
</dbReference>
<dbReference type="GeneID" id="43585089"/>
<dbReference type="EMBL" id="CABVLU010000005">
    <property type="protein sequence ID" value="VVT58576.1"/>
    <property type="molecule type" value="Genomic_DNA"/>
</dbReference>
<comment type="function">
    <text evidence="3">Required for mitochondrial cytochrome c oxidase (COX) assembly and respiration.</text>
</comment>
<protein>
    <recommendedName>
        <fullName evidence="3">COX assembly mitochondrial protein</fullName>
    </recommendedName>
</protein>
<keyword evidence="3" id="KW-0496">Mitochondrion</keyword>
<dbReference type="Pfam" id="PF08583">
    <property type="entry name" value="Cmc1"/>
    <property type="match status" value="1"/>
</dbReference>
<gene>
    <name evidence="6" type="ORF">SAPINGB_P006278</name>
</gene>
<evidence type="ECO:0000313" key="7">
    <source>
        <dbReference type="Proteomes" id="UP000398389"/>
    </source>
</evidence>
<feature type="compositionally biased region" description="Basic and acidic residues" evidence="5">
    <location>
        <begin position="88"/>
        <end position="97"/>
    </location>
</feature>
<dbReference type="OrthoDB" id="532630at2759"/>
<dbReference type="Proteomes" id="UP000398389">
    <property type="component" value="Unassembled WGS sequence"/>
</dbReference>
<comment type="subcellular location">
    <subcellularLocation>
        <location evidence="3">Mitochondrion inner membrane</location>
    </subcellularLocation>
</comment>
<feature type="region of interest" description="Disordered" evidence="5">
    <location>
        <begin position="84"/>
        <end position="108"/>
    </location>
</feature>
<sequence>MHPQFDERRISKCGKLIEALEECHRLGMIDRIFGACNTQKEALVLCLRQDRYDRQREHLEKSLQRNKEMKQKWKKIDEEEYGPGGYLREVEQKKREGTTATSSNTQEQ</sequence>
<evidence type="ECO:0000256" key="4">
    <source>
        <dbReference type="SAM" id="Coils"/>
    </source>
</evidence>
<evidence type="ECO:0000256" key="1">
    <source>
        <dbReference type="ARBA" id="ARBA00007347"/>
    </source>
</evidence>
<reference evidence="6 7" key="1">
    <citation type="submission" date="2019-09" db="EMBL/GenBank/DDBJ databases">
        <authorList>
            <person name="Brejova B."/>
        </authorList>
    </citation>
    <scope>NUCLEOTIDE SEQUENCE [LARGE SCALE GENOMIC DNA]</scope>
</reference>
<comment type="similarity">
    <text evidence="1 3">Belongs to the CMC family.</text>
</comment>
<evidence type="ECO:0000313" key="6">
    <source>
        <dbReference type="EMBL" id="VVT58576.1"/>
    </source>
</evidence>
<accession>A0A5E8CB85</accession>
<dbReference type="GO" id="GO:0005743">
    <property type="term" value="C:mitochondrial inner membrane"/>
    <property type="evidence" value="ECO:0007669"/>
    <property type="project" value="UniProtKB-SubCell"/>
</dbReference>
<feature type="coiled-coil region" evidence="4">
    <location>
        <begin position="52"/>
        <end position="79"/>
    </location>
</feature>
<evidence type="ECO:0000256" key="5">
    <source>
        <dbReference type="SAM" id="MobiDB-lite"/>
    </source>
</evidence>
<keyword evidence="3" id="KW-0999">Mitochondrion inner membrane</keyword>
<name>A0A5E8CB85_9ASCO</name>
<keyword evidence="3" id="KW-0143">Chaperone</keyword>
<dbReference type="RefSeq" id="XP_031856880.1">
    <property type="nucleotide sequence ID" value="XM_032000989.1"/>
</dbReference>
<evidence type="ECO:0000256" key="2">
    <source>
        <dbReference type="ARBA" id="ARBA00023157"/>
    </source>
</evidence>
<keyword evidence="4" id="KW-0175">Coiled coil</keyword>
<keyword evidence="7" id="KW-1185">Reference proteome</keyword>
<keyword evidence="3" id="KW-0472">Membrane</keyword>
<evidence type="ECO:0000256" key="3">
    <source>
        <dbReference type="RuleBase" id="RU364104"/>
    </source>
</evidence>
<dbReference type="AlphaFoldDB" id="A0A5E8CB85"/>
<feature type="compositionally biased region" description="Polar residues" evidence="5">
    <location>
        <begin position="98"/>
        <end position="108"/>
    </location>
</feature>
<proteinExistence type="inferred from homology"/>